<feature type="transmembrane region" description="Helical" evidence="2">
    <location>
        <begin position="265"/>
        <end position="287"/>
    </location>
</feature>
<organism evidence="4 5">
    <name type="scientific">Rhodococcus qingshengii JCM 15477</name>
    <dbReference type="NCBI Taxonomy" id="1303681"/>
    <lineage>
        <taxon>Bacteria</taxon>
        <taxon>Bacillati</taxon>
        <taxon>Actinomycetota</taxon>
        <taxon>Actinomycetes</taxon>
        <taxon>Mycobacteriales</taxon>
        <taxon>Nocardiaceae</taxon>
        <taxon>Rhodococcus</taxon>
        <taxon>Rhodococcus erythropolis group</taxon>
    </lineage>
</organism>
<feature type="transmembrane region" description="Helical" evidence="2">
    <location>
        <begin position="237"/>
        <end position="258"/>
    </location>
</feature>
<evidence type="ECO:0000313" key="4">
    <source>
        <dbReference type="EMBL" id="UPU46313.1"/>
    </source>
</evidence>
<feature type="transmembrane region" description="Helical" evidence="2">
    <location>
        <begin position="325"/>
        <end position="346"/>
    </location>
</feature>
<protein>
    <recommendedName>
        <fullName evidence="6">Conjugative transfer protein TrbL</fullName>
    </recommendedName>
</protein>
<accession>A0AB38RLR9</accession>
<evidence type="ECO:0000256" key="3">
    <source>
        <dbReference type="SAM" id="SignalP"/>
    </source>
</evidence>
<geneLocation type="plasmid" evidence="4 5">
    <name>pdjl-6-2</name>
</geneLocation>
<dbReference type="Proteomes" id="UP000831484">
    <property type="component" value="Plasmid pdjl-6-2"/>
</dbReference>
<dbReference type="EMBL" id="CP096565">
    <property type="protein sequence ID" value="UPU46313.1"/>
    <property type="molecule type" value="Genomic_DNA"/>
</dbReference>
<evidence type="ECO:0008006" key="6">
    <source>
        <dbReference type="Google" id="ProtNLM"/>
    </source>
</evidence>
<keyword evidence="3" id="KW-0732">Signal</keyword>
<feature type="region of interest" description="Disordered" evidence="1">
    <location>
        <begin position="496"/>
        <end position="520"/>
    </location>
</feature>
<sequence length="520" mass="51202">MVKRLSAIAALLLAVLVFGPVALGHAQPPADDPGTSETGQPPADDDMYAGCRDVGDSVPVVGGFLERFCDLGTAVANPQDAAGEFADGMWKSGVGKAAEVFLDGWKKGITFMLTWWMTNSVTGAVGNSDTENTVWQVHQFLRIFQIAAFMISVGISALKLAWAKSRLAQQHAEETAMMLTRTVFASWTLVPLILAGDELSRAAGVWLVQAMVGENIDEAANKLLAVAEVGPLLGPGLIFVFAILGIVGTAVQAVFIMMQIAMLRLVLGWAPIAAAASGIGSAGMQAWTKLRNWAVVFALFPFVASSVYGIAFLSAAGATDAQGVFAGMILLTLSCLTMPALARLIVPAMGSMAGGNGGAVLGGMLAATGASMGASMIQSMSSSAEQDSGSSSSSSVQGGPSTEPTGSSTPSSGSSSPAPSGGGTEAASSGPSGAATASGSSGAATASGSSGAASGAASGGAASGAAAAAGPVGAAVAVGQEVSDRIGSAMGAVASTIGDSASGASGGADVPDEPQGGRSG</sequence>
<proteinExistence type="predicted"/>
<feature type="transmembrane region" description="Helical" evidence="2">
    <location>
        <begin position="358"/>
        <end position="377"/>
    </location>
</feature>
<feature type="compositionally biased region" description="Low complexity" evidence="1">
    <location>
        <begin position="463"/>
        <end position="473"/>
    </location>
</feature>
<evidence type="ECO:0000256" key="2">
    <source>
        <dbReference type="SAM" id="Phobius"/>
    </source>
</evidence>
<evidence type="ECO:0000313" key="5">
    <source>
        <dbReference type="Proteomes" id="UP000831484"/>
    </source>
</evidence>
<feature type="chain" id="PRO_5044228701" description="Conjugative transfer protein TrbL" evidence="3">
    <location>
        <begin position="27"/>
        <end position="520"/>
    </location>
</feature>
<evidence type="ECO:0000256" key="1">
    <source>
        <dbReference type="SAM" id="MobiDB-lite"/>
    </source>
</evidence>
<feature type="transmembrane region" description="Helical" evidence="2">
    <location>
        <begin position="293"/>
        <end position="313"/>
    </location>
</feature>
<name>A0AB38RLR9_RHOSG</name>
<keyword evidence="2" id="KW-0812">Transmembrane</keyword>
<feature type="region of interest" description="Disordered" evidence="1">
    <location>
        <begin position="27"/>
        <end position="48"/>
    </location>
</feature>
<keyword evidence="5" id="KW-1185">Reference proteome</keyword>
<reference evidence="5" key="1">
    <citation type="journal article" date="2022" name="Environ. Microbiol.">
        <title>Functional analysis, diversity, and distribution of carbendazim hydrolases MheI and CbmA, responsible for the initial step in carbendazim degradation.</title>
        <authorList>
            <person name="Zhang M."/>
            <person name="Bai X."/>
            <person name="Li Q."/>
            <person name="Zhang L."/>
            <person name="Zhu Q."/>
            <person name="Gao S."/>
            <person name="Ke Z."/>
            <person name="Jiang M."/>
            <person name="Hu J."/>
            <person name="Qiu J."/>
            <person name="Hong Q."/>
        </authorList>
    </citation>
    <scope>NUCLEOTIDE SEQUENCE [LARGE SCALE GENOMIC DNA]</scope>
    <source>
        <strain evidence="5">djl-6</strain>
    </source>
</reference>
<feature type="transmembrane region" description="Helical" evidence="2">
    <location>
        <begin position="175"/>
        <end position="194"/>
    </location>
</feature>
<gene>
    <name evidence="4" type="ORF">M0639_30150</name>
</gene>
<dbReference type="RefSeq" id="WP_064075288.1">
    <property type="nucleotide sequence ID" value="NZ_CP096565.1"/>
</dbReference>
<keyword evidence="2" id="KW-0472">Membrane</keyword>
<dbReference type="AlphaFoldDB" id="A0AB38RLR9"/>
<keyword evidence="4" id="KW-0614">Plasmid</keyword>
<keyword evidence="2" id="KW-1133">Transmembrane helix</keyword>
<feature type="compositionally biased region" description="Low complexity" evidence="1">
    <location>
        <begin position="378"/>
        <end position="456"/>
    </location>
</feature>
<feature type="region of interest" description="Disordered" evidence="1">
    <location>
        <begin position="377"/>
        <end position="473"/>
    </location>
</feature>
<feature type="signal peptide" evidence="3">
    <location>
        <begin position="1"/>
        <end position="26"/>
    </location>
</feature>
<feature type="transmembrane region" description="Helical" evidence="2">
    <location>
        <begin position="143"/>
        <end position="163"/>
    </location>
</feature>